<dbReference type="Proteomes" id="UP001162029">
    <property type="component" value="Unassembled WGS sequence"/>
</dbReference>
<accession>A0AAV0UIK2</accession>
<sequence length="282" mass="31065">MAAQSGILPHLLRDVTIGYFDRLENVYKQQNSVLATDAWREEDLQVYDQSSSQWRFYWTSLNLPVLPGSLEILFGHALDKSDDSLPNFRLALAVAIPPSNGAKELKELDDQILPGGNLQTIGLLLLTAKSDPVLSDDKEEDDEAWQRKEVAAVTQHEAAKTMAGINITFLISKVQDEGPAIDLSTFVAVDIAASMDLLLAKTKTSAVSCSGRGLLYSLGRYDITSRDVCDDVMTIKPRKDIVPQVDKLGGLVQEIRCKSHLHWVATARVLIALTSDDNDKDT</sequence>
<comment type="caution">
    <text evidence="1">The sequence shown here is derived from an EMBL/GenBank/DDBJ whole genome shotgun (WGS) entry which is preliminary data.</text>
</comment>
<evidence type="ECO:0000313" key="1">
    <source>
        <dbReference type="EMBL" id="CAI5735319.1"/>
    </source>
</evidence>
<proteinExistence type="predicted"/>
<evidence type="ECO:0000313" key="2">
    <source>
        <dbReference type="Proteomes" id="UP001162029"/>
    </source>
</evidence>
<name>A0AAV0UIK2_9STRA</name>
<protein>
    <submittedName>
        <fullName evidence="1">Uncharacterized protein</fullName>
    </submittedName>
</protein>
<dbReference type="EMBL" id="CANTFM010001119">
    <property type="protein sequence ID" value="CAI5735319.1"/>
    <property type="molecule type" value="Genomic_DNA"/>
</dbReference>
<gene>
    <name evidence="1" type="ORF">PDE001_LOCUS5981</name>
</gene>
<reference evidence="1" key="1">
    <citation type="submission" date="2022-12" db="EMBL/GenBank/DDBJ databases">
        <authorList>
            <person name="Webb A."/>
        </authorList>
    </citation>
    <scope>NUCLEOTIDE SEQUENCE</scope>
    <source>
        <strain evidence="1">Pd1</strain>
    </source>
</reference>
<organism evidence="1 2">
    <name type="scientific">Peronospora destructor</name>
    <dbReference type="NCBI Taxonomy" id="86335"/>
    <lineage>
        <taxon>Eukaryota</taxon>
        <taxon>Sar</taxon>
        <taxon>Stramenopiles</taxon>
        <taxon>Oomycota</taxon>
        <taxon>Peronosporomycetes</taxon>
        <taxon>Peronosporales</taxon>
        <taxon>Peronosporaceae</taxon>
        <taxon>Peronospora</taxon>
    </lineage>
</organism>
<dbReference type="AlphaFoldDB" id="A0AAV0UIK2"/>
<keyword evidence="2" id="KW-1185">Reference proteome</keyword>